<evidence type="ECO:0000313" key="3">
    <source>
        <dbReference type="EMBL" id="SUB88361.1"/>
    </source>
</evidence>
<dbReference type="Pfam" id="PF10728">
    <property type="entry name" value="DUF2520"/>
    <property type="match status" value="1"/>
</dbReference>
<dbReference type="PANTHER" id="PTHR40459:SF1">
    <property type="entry name" value="CONSERVED HYPOTHETICAL ALANINE AND LEUCINE RICH PROTEIN"/>
    <property type="match status" value="1"/>
</dbReference>
<name>A0A379E7S7_9PORP</name>
<dbReference type="Gene3D" id="1.10.1040.20">
    <property type="entry name" value="ProC-like, C-terminal domain"/>
    <property type="match status" value="1"/>
</dbReference>
<dbReference type="Pfam" id="PF03807">
    <property type="entry name" value="F420_oxidored"/>
    <property type="match status" value="1"/>
</dbReference>
<dbReference type="InterPro" id="IPR036291">
    <property type="entry name" value="NAD(P)-bd_dom_sf"/>
</dbReference>
<gene>
    <name evidence="3" type="ORF">NCTC11632_00430</name>
</gene>
<proteinExistence type="predicted"/>
<accession>A0A379E7S7</accession>
<feature type="domain" description="Pyrroline-5-carboxylate reductase catalytic N-terminal" evidence="1">
    <location>
        <begin position="8"/>
        <end position="84"/>
    </location>
</feature>
<dbReference type="InterPro" id="IPR037108">
    <property type="entry name" value="TM1727-like_C_sf"/>
</dbReference>
<organism evidence="3 4">
    <name type="scientific">Porphyromonas macacae</name>
    <dbReference type="NCBI Taxonomy" id="28115"/>
    <lineage>
        <taxon>Bacteria</taxon>
        <taxon>Pseudomonadati</taxon>
        <taxon>Bacteroidota</taxon>
        <taxon>Bacteroidia</taxon>
        <taxon>Bacteroidales</taxon>
        <taxon>Porphyromonadaceae</taxon>
        <taxon>Porphyromonas</taxon>
    </lineage>
</organism>
<dbReference type="InterPro" id="IPR008927">
    <property type="entry name" value="6-PGluconate_DH-like_C_sf"/>
</dbReference>
<dbReference type="SUPFAM" id="SSF48179">
    <property type="entry name" value="6-phosphogluconate dehydrogenase C-terminal domain-like"/>
    <property type="match status" value="1"/>
</dbReference>
<evidence type="ECO:0000259" key="2">
    <source>
        <dbReference type="Pfam" id="PF10728"/>
    </source>
</evidence>
<dbReference type="PANTHER" id="PTHR40459">
    <property type="entry name" value="CONSERVED HYPOTHETICAL ALANINE AND LEUCINE RICH PROTEIN"/>
    <property type="match status" value="1"/>
</dbReference>
<feature type="domain" description="DUF2520" evidence="2">
    <location>
        <begin position="131"/>
        <end position="254"/>
    </location>
</feature>
<evidence type="ECO:0000313" key="4">
    <source>
        <dbReference type="Proteomes" id="UP000254156"/>
    </source>
</evidence>
<dbReference type="SUPFAM" id="SSF51735">
    <property type="entry name" value="NAD(P)-binding Rossmann-fold domains"/>
    <property type="match status" value="1"/>
</dbReference>
<protein>
    <submittedName>
        <fullName evidence="3">Uncharacterized conserved protein</fullName>
    </submittedName>
</protein>
<sequence length="269" mass="30406">MNTKTPLRICIIGSGNVATHFTRVFHCAGHYIAQVYSRNADHARRLAEETEAEAISGMEVIDRTCDLYLFSIKDDALPSLAAQMPETSGLWVHTAGSISIDILTAHHERSGVIYPLQTLSRSRDIDFSTVPLYIEGNTRETEKELVALASEMSRYVYVCNSLQRAALHLSAAFACNFTNYMYDVAEQLLEEYNLPARSLEPLIAETTAKYAHMRAVDAQTGPAARGDRQTMDKHLKLLEDHPELQTIYRTLSEAIEKRQNNYKKEKRHE</sequence>
<dbReference type="InterPro" id="IPR028939">
    <property type="entry name" value="P5C_Rdtase_cat_N"/>
</dbReference>
<reference evidence="3 4" key="1">
    <citation type="submission" date="2018-06" db="EMBL/GenBank/DDBJ databases">
        <authorList>
            <consortium name="Pathogen Informatics"/>
            <person name="Doyle S."/>
        </authorList>
    </citation>
    <scope>NUCLEOTIDE SEQUENCE [LARGE SCALE GENOMIC DNA]</scope>
    <source>
        <strain evidence="3 4">NCTC11632</strain>
    </source>
</reference>
<dbReference type="EMBL" id="UGTF01000002">
    <property type="protein sequence ID" value="SUB88361.1"/>
    <property type="molecule type" value="Genomic_DNA"/>
</dbReference>
<dbReference type="Gene3D" id="3.40.50.720">
    <property type="entry name" value="NAD(P)-binding Rossmann-like Domain"/>
    <property type="match status" value="1"/>
</dbReference>
<dbReference type="RefSeq" id="WP_051522253.1">
    <property type="nucleotide sequence ID" value="NZ_JASBZX010000015.1"/>
</dbReference>
<dbReference type="InterPro" id="IPR018931">
    <property type="entry name" value="DUF2520"/>
</dbReference>
<evidence type="ECO:0000259" key="1">
    <source>
        <dbReference type="Pfam" id="PF03807"/>
    </source>
</evidence>
<dbReference type="Proteomes" id="UP000254156">
    <property type="component" value="Unassembled WGS sequence"/>
</dbReference>
<dbReference type="AlphaFoldDB" id="A0A379E7S7"/>